<evidence type="ECO:0000259" key="4">
    <source>
        <dbReference type="Pfam" id="PF04083"/>
    </source>
</evidence>
<dbReference type="GeneID" id="107121661"/>
<keyword evidence="3" id="KW-0732">Signal</keyword>
<accession>A0ABM1L2C6</accession>
<dbReference type="Pfam" id="PF04083">
    <property type="entry name" value="Abhydro_lipase"/>
    <property type="match status" value="1"/>
</dbReference>
<gene>
    <name evidence="6" type="primary">LOC107121661</name>
</gene>
<name>A0ABM1L2C6_GEKJA</name>
<dbReference type="InterPro" id="IPR025483">
    <property type="entry name" value="Lipase_euk"/>
</dbReference>
<protein>
    <recommendedName>
        <fullName evidence="2">Lipase</fullName>
    </recommendedName>
</protein>
<feature type="signal peptide" evidence="3">
    <location>
        <begin position="1"/>
        <end position="19"/>
    </location>
</feature>
<keyword evidence="2" id="KW-0442">Lipid degradation</keyword>
<evidence type="ECO:0000256" key="1">
    <source>
        <dbReference type="ARBA" id="ARBA00010701"/>
    </source>
</evidence>
<feature type="domain" description="Partial AB-hydrolase lipase" evidence="4">
    <location>
        <begin position="32"/>
        <end position="93"/>
    </location>
</feature>
<dbReference type="PANTHER" id="PTHR11005">
    <property type="entry name" value="LYSOSOMAL ACID LIPASE-RELATED"/>
    <property type="match status" value="1"/>
</dbReference>
<keyword evidence="2" id="KW-0378">Hydrolase</keyword>
<dbReference type="Proteomes" id="UP000694871">
    <property type="component" value="Unplaced"/>
</dbReference>
<evidence type="ECO:0000256" key="2">
    <source>
        <dbReference type="PIRNR" id="PIRNR000862"/>
    </source>
</evidence>
<feature type="chain" id="PRO_5046607265" description="Lipase" evidence="3">
    <location>
        <begin position="20"/>
        <end position="392"/>
    </location>
</feature>
<dbReference type="InterPro" id="IPR006693">
    <property type="entry name" value="AB_hydrolase_lipase"/>
</dbReference>
<sequence length="392" mass="45099">MWQFLLVLYLAQGFASSECNNTDVNPEVYMNISEIICHKGYPAEEYEVITDDGYILTLNRIPGDRTRQQWSSEKPVVLLQHGFALEGSSWVANMPNNSLGFMLADAGCDVWIGNNRGTSWSRKHQNLTIDQEQYSAYSFDEMAKYDLPAIINFILEKTGKSQIHFVGFSQGATEGFIAFSSMPDLGCKIKMFYALAPLNTLQNAPGQYAMLLSLPDAVIKMLLGKKDFLLRSETKRNITRSMCSSKFWKKLCSWNLSVTGGAKEDHLNMSRLDVYKSHFPDSTSVQNLLHWGQVYKTGTLRKFDYGSENQDRYNQSEPPTYDLECMRVKTAIWYGENDWFSDPDNIKQLMYRLHDVVYECKIPNWTHFDFLWGLDAPQKVYNDLIMLIRNEP</sequence>
<keyword evidence="2" id="KW-0443">Lipid metabolism</keyword>
<dbReference type="InterPro" id="IPR029058">
    <property type="entry name" value="AB_hydrolase_fold"/>
</dbReference>
<dbReference type="SUPFAM" id="SSF53474">
    <property type="entry name" value="alpha/beta-Hydrolases"/>
    <property type="match status" value="1"/>
</dbReference>
<dbReference type="RefSeq" id="XP_015280113.1">
    <property type="nucleotide sequence ID" value="XM_015424627.1"/>
</dbReference>
<dbReference type="Gene3D" id="3.40.50.1820">
    <property type="entry name" value="alpha/beta hydrolase"/>
    <property type="match status" value="1"/>
</dbReference>
<organism evidence="5 6">
    <name type="scientific">Gekko japonicus</name>
    <name type="common">Schlegel's Japanese gecko</name>
    <dbReference type="NCBI Taxonomy" id="146911"/>
    <lineage>
        <taxon>Eukaryota</taxon>
        <taxon>Metazoa</taxon>
        <taxon>Chordata</taxon>
        <taxon>Craniata</taxon>
        <taxon>Vertebrata</taxon>
        <taxon>Euteleostomi</taxon>
        <taxon>Lepidosauria</taxon>
        <taxon>Squamata</taxon>
        <taxon>Bifurcata</taxon>
        <taxon>Gekkota</taxon>
        <taxon>Gekkonidae</taxon>
        <taxon>Gekkoninae</taxon>
        <taxon>Gekko</taxon>
    </lineage>
</organism>
<evidence type="ECO:0000313" key="6">
    <source>
        <dbReference type="RefSeq" id="XP_015280113.1"/>
    </source>
</evidence>
<evidence type="ECO:0000256" key="3">
    <source>
        <dbReference type="SAM" id="SignalP"/>
    </source>
</evidence>
<keyword evidence="5" id="KW-1185">Reference proteome</keyword>
<proteinExistence type="inferred from homology"/>
<evidence type="ECO:0000313" key="5">
    <source>
        <dbReference type="Proteomes" id="UP000694871"/>
    </source>
</evidence>
<reference evidence="6" key="1">
    <citation type="submission" date="2025-08" db="UniProtKB">
        <authorList>
            <consortium name="RefSeq"/>
        </authorList>
    </citation>
    <scope>IDENTIFICATION</scope>
</reference>
<dbReference type="PIRSF" id="PIRSF000862">
    <property type="entry name" value="Steryl_ester_lip"/>
    <property type="match status" value="1"/>
</dbReference>
<comment type="similarity">
    <text evidence="1 2">Belongs to the AB hydrolase superfamily. Lipase family.</text>
</comment>